<dbReference type="InterPro" id="IPR013320">
    <property type="entry name" value="ConA-like_dom_sf"/>
</dbReference>
<sequence length="530" mass="57790">MANDTSLTSGYTGETDTAYRFRGSQSSYVRLPNNGNFNTESITLLAWFNTESSSDQQTILQFSSEGSLDILLAIQSFGSLYIYLEVFPKCSNQPISIFPSIVFRIRTWYFIVFSYDYATGLINIRMIDTNGYQQDKTFPVGDIELETHRDIWLGYGPESKGAFTGSIACVQIYSHTLSQDEVTEAQKMCLPKSWSEPFALYALNSKDLARDISGNSNPDGTSQKVDVKDGPFAGEKSVQFNGNENSYIRISHSGELSMNASFSILAWIYAESIVRNSDQIATFTCGNNTFSGLLFGGSKLVKLVGSLHFPNTGNSFEYMTLTMVTLFLYIDNNLKETKFVGSGTVCTSGEVVIGKSFPGRIACLQFYRRPLLWEHVEDAKDKCNRSSPDPPVCSLTSHVTNSPCSSSSLVTASSGGSISIDATYLAVDVVTTSVSALDNSLLWTENVTITQETISVSNTATIISSTLMPSTSNIGTATTHETISSSNTTTIISSTLIFGTSNIGIQPTTVGIPKTILSDNIVKSFIVRNQ</sequence>
<dbReference type="Proteomes" id="UP001163046">
    <property type="component" value="Unassembled WGS sequence"/>
</dbReference>
<dbReference type="PANTHER" id="PTHR47635">
    <property type="entry name" value="CUB DOMAIN-CONTAINING PROTEIN"/>
    <property type="match status" value="1"/>
</dbReference>
<dbReference type="OrthoDB" id="10683442at2759"/>
<dbReference type="Gene3D" id="2.60.120.200">
    <property type="match status" value="2"/>
</dbReference>
<gene>
    <name evidence="1" type="ORF">OS493_022546</name>
</gene>
<dbReference type="SUPFAM" id="SSF49899">
    <property type="entry name" value="Concanavalin A-like lectins/glucanases"/>
    <property type="match status" value="2"/>
</dbReference>
<name>A0A9W9ZBR6_9CNID</name>
<organism evidence="1 2">
    <name type="scientific">Desmophyllum pertusum</name>
    <dbReference type="NCBI Taxonomy" id="174260"/>
    <lineage>
        <taxon>Eukaryota</taxon>
        <taxon>Metazoa</taxon>
        <taxon>Cnidaria</taxon>
        <taxon>Anthozoa</taxon>
        <taxon>Hexacorallia</taxon>
        <taxon>Scleractinia</taxon>
        <taxon>Caryophylliina</taxon>
        <taxon>Caryophylliidae</taxon>
        <taxon>Desmophyllum</taxon>
    </lineage>
</organism>
<protein>
    <submittedName>
        <fullName evidence="1">Uncharacterized protein</fullName>
    </submittedName>
</protein>
<comment type="caution">
    <text evidence="1">The sequence shown here is derived from an EMBL/GenBank/DDBJ whole genome shotgun (WGS) entry which is preliminary data.</text>
</comment>
<evidence type="ECO:0000313" key="1">
    <source>
        <dbReference type="EMBL" id="KAJ7378560.1"/>
    </source>
</evidence>
<keyword evidence="2" id="KW-1185">Reference proteome</keyword>
<evidence type="ECO:0000313" key="2">
    <source>
        <dbReference type="Proteomes" id="UP001163046"/>
    </source>
</evidence>
<accession>A0A9W9ZBR6</accession>
<reference evidence="1" key="1">
    <citation type="submission" date="2023-01" db="EMBL/GenBank/DDBJ databases">
        <title>Genome assembly of the deep-sea coral Lophelia pertusa.</title>
        <authorList>
            <person name="Herrera S."/>
            <person name="Cordes E."/>
        </authorList>
    </citation>
    <scope>NUCLEOTIDE SEQUENCE</scope>
    <source>
        <strain evidence="1">USNM1676648</strain>
        <tissue evidence="1">Polyp</tissue>
    </source>
</reference>
<dbReference type="Pfam" id="PF13385">
    <property type="entry name" value="Laminin_G_3"/>
    <property type="match status" value="1"/>
</dbReference>
<dbReference type="EMBL" id="MU826365">
    <property type="protein sequence ID" value="KAJ7378560.1"/>
    <property type="molecule type" value="Genomic_DNA"/>
</dbReference>
<dbReference type="PANTHER" id="PTHR47635:SF2">
    <property type="entry name" value="LAMG-LIKE JELLYROLL FOLD DOMAIN-CONTAINING PROTEIN"/>
    <property type="match status" value="1"/>
</dbReference>
<proteinExistence type="predicted"/>
<dbReference type="AlphaFoldDB" id="A0A9W9ZBR6"/>